<feature type="region of interest" description="Disordered" evidence="9">
    <location>
        <begin position="358"/>
        <end position="416"/>
    </location>
</feature>
<dbReference type="PRINTS" id="PR00237">
    <property type="entry name" value="GPCRRHODOPSN"/>
</dbReference>
<evidence type="ECO:0000256" key="10">
    <source>
        <dbReference type="SAM" id="Phobius"/>
    </source>
</evidence>
<keyword evidence="4 8" id="KW-0297">G-protein coupled receptor</keyword>
<feature type="transmembrane region" description="Helical" evidence="10">
    <location>
        <begin position="164"/>
        <end position="189"/>
    </location>
</feature>
<evidence type="ECO:0000256" key="9">
    <source>
        <dbReference type="SAM" id="MobiDB-lite"/>
    </source>
</evidence>
<dbReference type="Gene3D" id="1.20.1070.10">
    <property type="entry name" value="Rhodopsin 7-helix transmembrane proteins"/>
    <property type="match status" value="1"/>
</dbReference>
<comment type="similarity">
    <text evidence="8">Belongs to the G-protein coupled receptor 1 family.</text>
</comment>
<keyword evidence="7 8" id="KW-0807">Transducer</keyword>
<keyword evidence="6 8" id="KW-0675">Receptor</keyword>
<comment type="subcellular location">
    <subcellularLocation>
        <location evidence="1">Membrane</location>
        <topology evidence="1">Multi-pass membrane protein</topology>
    </subcellularLocation>
</comment>
<evidence type="ECO:0000256" key="8">
    <source>
        <dbReference type="RuleBase" id="RU000688"/>
    </source>
</evidence>
<dbReference type="InterPro" id="IPR000276">
    <property type="entry name" value="GPCR_Rhodpsn"/>
</dbReference>
<evidence type="ECO:0000256" key="3">
    <source>
        <dbReference type="ARBA" id="ARBA00022989"/>
    </source>
</evidence>
<name>A0ABD0KTL4_9CAEN</name>
<feature type="non-terminal residue" evidence="12">
    <location>
        <position position="530"/>
    </location>
</feature>
<evidence type="ECO:0000256" key="4">
    <source>
        <dbReference type="ARBA" id="ARBA00023040"/>
    </source>
</evidence>
<keyword evidence="5 10" id="KW-0472">Membrane</keyword>
<keyword evidence="13" id="KW-1185">Reference proteome</keyword>
<dbReference type="InterPro" id="IPR017452">
    <property type="entry name" value="GPCR_Rhodpsn_7TM"/>
</dbReference>
<dbReference type="PANTHER" id="PTHR24243:SF224">
    <property type="entry name" value="G-PROTEIN COUPLED RECEPTOR 19-RELATED"/>
    <property type="match status" value="1"/>
</dbReference>
<dbReference type="PANTHER" id="PTHR24243">
    <property type="entry name" value="G-PROTEIN COUPLED RECEPTOR"/>
    <property type="match status" value="1"/>
</dbReference>
<feature type="transmembrane region" description="Helical" evidence="10">
    <location>
        <begin position="209"/>
        <end position="231"/>
    </location>
</feature>
<feature type="transmembrane region" description="Helical" evidence="10">
    <location>
        <begin position="122"/>
        <end position="143"/>
    </location>
</feature>
<organism evidence="12 13">
    <name type="scientific">Batillaria attramentaria</name>
    <dbReference type="NCBI Taxonomy" id="370345"/>
    <lineage>
        <taxon>Eukaryota</taxon>
        <taxon>Metazoa</taxon>
        <taxon>Spiralia</taxon>
        <taxon>Lophotrochozoa</taxon>
        <taxon>Mollusca</taxon>
        <taxon>Gastropoda</taxon>
        <taxon>Caenogastropoda</taxon>
        <taxon>Sorbeoconcha</taxon>
        <taxon>Cerithioidea</taxon>
        <taxon>Batillariidae</taxon>
        <taxon>Batillaria</taxon>
    </lineage>
</organism>
<dbReference type="GO" id="GO:0016020">
    <property type="term" value="C:membrane"/>
    <property type="evidence" value="ECO:0007669"/>
    <property type="project" value="UniProtKB-SubCell"/>
</dbReference>
<evidence type="ECO:0000256" key="7">
    <source>
        <dbReference type="ARBA" id="ARBA00023224"/>
    </source>
</evidence>
<evidence type="ECO:0000259" key="11">
    <source>
        <dbReference type="PROSITE" id="PS50262"/>
    </source>
</evidence>
<dbReference type="PROSITE" id="PS50262">
    <property type="entry name" value="G_PROTEIN_RECEP_F1_2"/>
    <property type="match status" value="1"/>
</dbReference>
<accession>A0ABD0KTL4</accession>
<feature type="region of interest" description="Disordered" evidence="9">
    <location>
        <begin position="249"/>
        <end position="343"/>
    </location>
</feature>
<keyword evidence="2 8" id="KW-0812">Transmembrane</keyword>
<feature type="compositionally biased region" description="Low complexity" evidence="9">
    <location>
        <begin position="381"/>
        <end position="411"/>
    </location>
</feature>
<evidence type="ECO:0000313" key="13">
    <source>
        <dbReference type="Proteomes" id="UP001519460"/>
    </source>
</evidence>
<dbReference type="Proteomes" id="UP001519460">
    <property type="component" value="Unassembled WGS sequence"/>
</dbReference>
<dbReference type="AlphaFoldDB" id="A0ABD0KTL4"/>
<dbReference type="Pfam" id="PF00001">
    <property type="entry name" value="7tm_1"/>
    <property type="match status" value="1"/>
</dbReference>
<protein>
    <recommendedName>
        <fullName evidence="11">G-protein coupled receptors family 1 profile domain-containing protein</fullName>
    </recommendedName>
</protein>
<keyword evidence="3 10" id="KW-1133">Transmembrane helix</keyword>
<dbReference type="EMBL" id="JACVVK020000127">
    <property type="protein sequence ID" value="KAK7490426.1"/>
    <property type="molecule type" value="Genomic_DNA"/>
</dbReference>
<reference evidence="12 13" key="1">
    <citation type="journal article" date="2023" name="Sci. Data">
        <title>Genome assembly of the Korean intertidal mud-creeper Batillaria attramentaria.</title>
        <authorList>
            <person name="Patra A.K."/>
            <person name="Ho P.T."/>
            <person name="Jun S."/>
            <person name="Lee S.J."/>
            <person name="Kim Y."/>
            <person name="Won Y.J."/>
        </authorList>
    </citation>
    <scope>NUCLEOTIDE SEQUENCE [LARGE SCALE GENOMIC DNA]</scope>
    <source>
        <strain evidence="12">Wonlab-2016</strain>
    </source>
</reference>
<feature type="transmembrane region" description="Helical" evidence="10">
    <location>
        <begin position="81"/>
        <end position="102"/>
    </location>
</feature>
<dbReference type="GO" id="GO:0004930">
    <property type="term" value="F:G protein-coupled receptor activity"/>
    <property type="evidence" value="ECO:0007669"/>
    <property type="project" value="UniProtKB-KW"/>
</dbReference>
<evidence type="ECO:0000256" key="6">
    <source>
        <dbReference type="ARBA" id="ARBA00023170"/>
    </source>
</evidence>
<evidence type="ECO:0000256" key="5">
    <source>
        <dbReference type="ARBA" id="ARBA00023136"/>
    </source>
</evidence>
<gene>
    <name evidence="12" type="ORF">BaRGS_00018405</name>
</gene>
<evidence type="ECO:0000256" key="2">
    <source>
        <dbReference type="ARBA" id="ARBA00022692"/>
    </source>
</evidence>
<evidence type="ECO:0000256" key="1">
    <source>
        <dbReference type="ARBA" id="ARBA00004141"/>
    </source>
</evidence>
<dbReference type="CDD" id="cd00637">
    <property type="entry name" value="7tm_classA_rhodopsin-like"/>
    <property type="match status" value="1"/>
</dbReference>
<sequence length="530" mass="57796">MNDSAMEDFLGTHVDLNVTSGNVTDNSSLRRGPDPDIFDQKGVSISFSVIYGVIWLCCVLGNIVVLVVMKRSPSLHNRTNLFLCHLAVADLSVGLVCIIPNIVHAHMLYWFPGPMGHFFCKFYSFVEEFSLTVSVLLLVLIATDRYVAIMHPLKARRLFTRRRMYAALVLIWLTASVYNIPMLVVYVTVVTNTNTTYCYKAWDIIDLPLYTVLNSVLTYVVPLVFMTVMYIRISLTLWRSSGGQPNFVQRDTTSSSLTSSKRLNACRAPSPHHTAAGTRRSPDGGDAANNADNRDGGQATVDDHHNNRGLQLAQVPESAIIPAPKDNTTSADDNKLENDNDDCALWSTSDGSVERLKRKRHSSSGGSCSCQCPDSEHCSRCSHNSRTSRTSRASSDVTTGSSSASSSSNHSDVMDRCHHNTSISRSHQTLEVKLSATSSTSHATSEGNNTLVISRSSSATSSTPLMPLSPITPVTTFPTTIPPQSTNVTSSALPVTGSGDGVYLLRRGNSAAGSCRLRVMSHRALMTRRK</sequence>
<feature type="transmembrane region" description="Helical" evidence="10">
    <location>
        <begin position="49"/>
        <end position="69"/>
    </location>
</feature>
<feature type="domain" description="G-protein coupled receptors family 1 profile" evidence="11">
    <location>
        <begin position="61"/>
        <end position="263"/>
    </location>
</feature>
<evidence type="ECO:0000313" key="12">
    <source>
        <dbReference type="EMBL" id="KAK7490426.1"/>
    </source>
</evidence>
<dbReference type="SUPFAM" id="SSF81321">
    <property type="entry name" value="Family A G protein-coupled receptor-like"/>
    <property type="match status" value="1"/>
</dbReference>
<proteinExistence type="inferred from homology"/>
<comment type="caution">
    <text evidence="12">The sequence shown here is derived from an EMBL/GenBank/DDBJ whole genome shotgun (WGS) entry which is preliminary data.</text>
</comment>
<dbReference type="PROSITE" id="PS00237">
    <property type="entry name" value="G_PROTEIN_RECEP_F1_1"/>
    <property type="match status" value="1"/>
</dbReference>